<dbReference type="PRINTS" id="PR01333">
    <property type="entry name" value="2POREKCHANEL"/>
</dbReference>
<evidence type="ECO:0000256" key="2">
    <source>
        <dbReference type="ARBA" id="ARBA00022448"/>
    </source>
</evidence>
<evidence type="ECO:0000256" key="8">
    <source>
        <dbReference type="ARBA" id="ARBA00023303"/>
    </source>
</evidence>
<proteinExistence type="inferred from homology"/>
<keyword evidence="4" id="KW-0630">Potassium</keyword>
<dbReference type="Proteomes" id="UP000694923">
    <property type="component" value="Unplaced"/>
</dbReference>
<keyword evidence="13" id="KW-1185">Reference proteome</keyword>
<keyword evidence="8 9" id="KW-0407">Ion channel</keyword>
<feature type="region of interest" description="Disordered" evidence="10">
    <location>
        <begin position="339"/>
        <end position="410"/>
    </location>
</feature>
<evidence type="ECO:0000313" key="14">
    <source>
        <dbReference type="RefSeq" id="XP_008591668.1"/>
    </source>
</evidence>
<dbReference type="InterPro" id="IPR003280">
    <property type="entry name" value="2pore_dom_K_chnl"/>
</dbReference>
<gene>
    <name evidence="14" type="primary">LOC103609074</name>
</gene>
<dbReference type="GeneID" id="103609074"/>
<protein>
    <submittedName>
        <fullName evidence="14">Potassium channel subfamily K member 5-like</fullName>
    </submittedName>
</protein>
<comment type="similarity">
    <text evidence="9">Belongs to the two pore domain potassium channel (TC 1.A.1.8) family.</text>
</comment>
<dbReference type="PANTHER" id="PTHR11003:SF241">
    <property type="entry name" value="POTASSIUM CHANNEL SUBFAMILY K MEMBER 5"/>
    <property type="match status" value="1"/>
</dbReference>
<evidence type="ECO:0000256" key="5">
    <source>
        <dbReference type="ARBA" id="ARBA00022989"/>
    </source>
</evidence>
<reference evidence="14" key="1">
    <citation type="submission" date="2025-08" db="UniProtKB">
        <authorList>
            <consortium name="RefSeq"/>
        </authorList>
    </citation>
    <scope>IDENTIFICATION</scope>
</reference>
<sequence>MIGLAASPGTQMAGRALGSHSQASSFMEDVGREIKVLGDSPDTRSFTVETELSELGLQLAQVVSDAAGQGVAITGNQTFNNWNWPNAMIFAATVITTIGYGNVAPKTPAGRLFCVFYGLSGVPLCLTWISALGKFFGGRAKRLGQFLTKRGVSLRKAQITCTAIFILWGVLVHLVIPPFVFMVTEEWNYIEGLYYSFITISTIGFGDFVAVSGQQTFAGAPGRRSVFWALRPPAGPGLSPQGNGLPALPTALAPLGVYSKNWVPSLEGVSQTLRSKGHVSRPPGEEARVGPPEADSPSSEVLVNQLDRISEEGEPWDAQDYHPLISQNASVAFVNKEAGFSDEETSKSSLEDNLVGEERPQEGADAEAPLSMGEFPSSDESTFTSTESELSVPYEQLMNEYSKANGPKGT</sequence>
<evidence type="ECO:0000256" key="9">
    <source>
        <dbReference type="RuleBase" id="RU003857"/>
    </source>
</evidence>
<comment type="subcellular location">
    <subcellularLocation>
        <location evidence="1">Membrane</location>
        <topology evidence="1">Multi-pass membrane protein</topology>
    </subcellularLocation>
</comment>
<feature type="transmembrane region" description="Helical" evidence="11">
    <location>
        <begin position="157"/>
        <end position="181"/>
    </location>
</feature>
<dbReference type="PANTHER" id="PTHR11003">
    <property type="entry name" value="POTASSIUM CHANNEL, SUBFAMILY K"/>
    <property type="match status" value="1"/>
</dbReference>
<evidence type="ECO:0000256" key="1">
    <source>
        <dbReference type="ARBA" id="ARBA00004141"/>
    </source>
</evidence>
<feature type="domain" description="Potassium channel" evidence="12">
    <location>
        <begin position="171"/>
        <end position="212"/>
    </location>
</feature>
<dbReference type="Gene3D" id="1.10.287.70">
    <property type="match status" value="1"/>
</dbReference>
<name>A0ABM0SFM7_GALVR</name>
<evidence type="ECO:0000256" key="11">
    <source>
        <dbReference type="SAM" id="Phobius"/>
    </source>
</evidence>
<evidence type="ECO:0000256" key="3">
    <source>
        <dbReference type="ARBA" id="ARBA00022692"/>
    </source>
</evidence>
<keyword evidence="6 9" id="KW-0406">Ion transport</keyword>
<feature type="domain" description="Potassium channel" evidence="12">
    <location>
        <begin position="77"/>
        <end position="136"/>
    </location>
</feature>
<keyword evidence="3 9" id="KW-0812">Transmembrane</keyword>
<feature type="transmembrane region" description="Helical" evidence="11">
    <location>
        <begin position="115"/>
        <end position="136"/>
    </location>
</feature>
<accession>A0ABM0SFM7</accession>
<keyword evidence="5 11" id="KW-1133">Transmembrane helix</keyword>
<dbReference type="RefSeq" id="XP_008591668.1">
    <property type="nucleotide sequence ID" value="XM_008593446.1"/>
</dbReference>
<dbReference type="InterPro" id="IPR013099">
    <property type="entry name" value="K_chnl_dom"/>
</dbReference>
<feature type="transmembrane region" description="Helical" evidence="11">
    <location>
        <begin position="84"/>
        <end position="103"/>
    </location>
</feature>
<keyword evidence="2 9" id="KW-0813">Transport</keyword>
<feature type="region of interest" description="Disordered" evidence="10">
    <location>
        <begin position="273"/>
        <end position="300"/>
    </location>
</feature>
<feature type="compositionally biased region" description="Basic and acidic residues" evidence="10">
    <location>
        <begin position="344"/>
        <end position="362"/>
    </location>
</feature>
<dbReference type="Pfam" id="PF07885">
    <property type="entry name" value="Ion_trans_2"/>
    <property type="match status" value="2"/>
</dbReference>
<evidence type="ECO:0000256" key="10">
    <source>
        <dbReference type="SAM" id="MobiDB-lite"/>
    </source>
</evidence>
<evidence type="ECO:0000256" key="4">
    <source>
        <dbReference type="ARBA" id="ARBA00022958"/>
    </source>
</evidence>
<keyword evidence="7 11" id="KW-0472">Membrane</keyword>
<feature type="transmembrane region" description="Helical" evidence="11">
    <location>
        <begin position="193"/>
        <end position="213"/>
    </location>
</feature>
<feature type="compositionally biased region" description="Low complexity" evidence="10">
    <location>
        <begin position="378"/>
        <end position="391"/>
    </location>
</feature>
<evidence type="ECO:0000256" key="6">
    <source>
        <dbReference type="ARBA" id="ARBA00023065"/>
    </source>
</evidence>
<dbReference type="SUPFAM" id="SSF81324">
    <property type="entry name" value="Voltage-gated potassium channels"/>
    <property type="match status" value="2"/>
</dbReference>
<organism evidence="13 14">
    <name type="scientific">Galeopterus variegatus</name>
    <name type="common">Malayan flying lemur</name>
    <name type="synonym">Cynocephalus variegatus</name>
    <dbReference type="NCBI Taxonomy" id="482537"/>
    <lineage>
        <taxon>Eukaryota</taxon>
        <taxon>Metazoa</taxon>
        <taxon>Chordata</taxon>
        <taxon>Craniata</taxon>
        <taxon>Vertebrata</taxon>
        <taxon>Euteleostomi</taxon>
        <taxon>Mammalia</taxon>
        <taxon>Eutheria</taxon>
        <taxon>Euarchontoglires</taxon>
        <taxon>Dermoptera</taxon>
        <taxon>Cynocephalidae</taxon>
        <taxon>Galeopterus</taxon>
    </lineage>
</organism>
<evidence type="ECO:0000256" key="7">
    <source>
        <dbReference type="ARBA" id="ARBA00023136"/>
    </source>
</evidence>
<evidence type="ECO:0000313" key="13">
    <source>
        <dbReference type="Proteomes" id="UP000694923"/>
    </source>
</evidence>
<evidence type="ECO:0000259" key="12">
    <source>
        <dbReference type="Pfam" id="PF07885"/>
    </source>
</evidence>